<evidence type="ECO:0000313" key="1">
    <source>
        <dbReference type="EMBL" id="MFC5924653.1"/>
    </source>
</evidence>
<sequence>MPLTPDEARDRSGLREVVEQLTDEPKVLLVGFACNSDQGLLRVSWGEAALVGGTELKWGHVEDLPCPAG</sequence>
<evidence type="ECO:0000313" key="2">
    <source>
        <dbReference type="Proteomes" id="UP001596226"/>
    </source>
</evidence>
<dbReference type="EMBL" id="JBHSQS010000008">
    <property type="protein sequence ID" value="MFC5924653.1"/>
    <property type="molecule type" value="Genomic_DNA"/>
</dbReference>
<accession>A0ABW1H641</accession>
<dbReference type="Proteomes" id="UP001596226">
    <property type="component" value="Unassembled WGS sequence"/>
</dbReference>
<reference evidence="2" key="1">
    <citation type="journal article" date="2019" name="Int. J. Syst. Evol. Microbiol.">
        <title>The Global Catalogue of Microorganisms (GCM) 10K type strain sequencing project: providing services to taxonomists for standard genome sequencing and annotation.</title>
        <authorList>
            <consortium name="The Broad Institute Genomics Platform"/>
            <consortium name="The Broad Institute Genome Sequencing Center for Infectious Disease"/>
            <person name="Wu L."/>
            <person name="Ma J."/>
        </authorList>
    </citation>
    <scope>NUCLEOTIDE SEQUENCE [LARGE SCALE GENOMIC DNA]</scope>
    <source>
        <strain evidence="2">CGMCC 4.7144</strain>
    </source>
</reference>
<name>A0ABW1H641_9ACTN</name>
<gene>
    <name evidence="1" type="ORF">ACFQGL_15000</name>
</gene>
<protein>
    <submittedName>
        <fullName evidence="1">Uncharacterized protein</fullName>
    </submittedName>
</protein>
<keyword evidence="2" id="KW-1185">Reference proteome</keyword>
<dbReference type="RefSeq" id="WP_377511729.1">
    <property type="nucleotide sequence ID" value="NZ_JBHSQS010000008.1"/>
</dbReference>
<organism evidence="1 2">
    <name type="scientific">Micromonospora vulcania</name>
    <dbReference type="NCBI Taxonomy" id="1441873"/>
    <lineage>
        <taxon>Bacteria</taxon>
        <taxon>Bacillati</taxon>
        <taxon>Actinomycetota</taxon>
        <taxon>Actinomycetes</taxon>
        <taxon>Micromonosporales</taxon>
        <taxon>Micromonosporaceae</taxon>
        <taxon>Micromonospora</taxon>
    </lineage>
</organism>
<proteinExistence type="predicted"/>
<comment type="caution">
    <text evidence="1">The sequence shown here is derived from an EMBL/GenBank/DDBJ whole genome shotgun (WGS) entry which is preliminary data.</text>
</comment>